<protein>
    <submittedName>
        <fullName evidence="4">Putative Cellular nucleic acid binding protein</fullName>
    </submittedName>
</protein>
<reference evidence="5" key="1">
    <citation type="journal article" date="2016" name="Nature">
        <title>The genome of the seagrass Zostera marina reveals angiosperm adaptation to the sea.</title>
        <authorList>
            <person name="Olsen J.L."/>
            <person name="Rouze P."/>
            <person name="Verhelst B."/>
            <person name="Lin Y.-C."/>
            <person name="Bayer T."/>
            <person name="Collen J."/>
            <person name="Dattolo E."/>
            <person name="De Paoli E."/>
            <person name="Dittami S."/>
            <person name="Maumus F."/>
            <person name="Michel G."/>
            <person name="Kersting A."/>
            <person name="Lauritano C."/>
            <person name="Lohaus R."/>
            <person name="Toepel M."/>
            <person name="Tonon T."/>
            <person name="Vanneste K."/>
            <person name="Amirebrahimi M."/>
            <person name="Brakel J."/>
            <person name="Bostroem C."/>
            <person name="Chovatia M."/>
            <person name="Grimwood J."/>
            <person name="Jenkins J.W."/>
            <person name="Jueterbock A."/>
            <person name="Mraz A."/>
            <person name="Stam W.T."/>
            <person name="Tice H."/>
            <person name="Bornberg-Bauer E."/>
            <person name="Green P.J."/>
            <person name="Pearson G.A."/>
            <person name="Procaccini G."/>
            <person name="Duarte C.M."/>
            <person name="Schmutz J."/>
            <person name="Reusch T.B.H."/>
            <person name="Van de Peer Y."/>
        </authorList>
    </citation>
    <scope>NUCLEOTIDE SEQUENCE [LARGE SCALE GENOMIC DNA]</scope>
    <source>
        <strain evidence="5">cv. Finnish</strain>
    </source>
</reference>
<dbReference type="SUPFAM" id="SSF57756">
    <property type="entry name" value="Retrovirus zinc finger-like domains"/>
    <property type="match status" value="4"/>
</dbReference>
<feature type="domain" description="CCHC-type" evidence="3">
    <location>
        <begin position="317"/>
        <end position="332"/>
    </location>
</feature>
<accession>A0A0K9NYA0</accession>
<feature type="domain" description="CCHC-type" evidence="3">
    <location>
        <begin position="185"/>
        <end position="200"/>
    </location>
</feature>
<dbReference type="OrthoDB" id="427960at2759"/>
<dbReference type="PANTHER" id="PTHR46978">
    <property type="entry name" value="ZINC KNUCKLE (CCHC-TYPE) FAMILY PROTEIN"/>
    <property type="match status" value="1"/>
</dbReference>
<keyword evidence="1" id="KW-0862">Zinc</keyword>
<name>A0A0K9NYA0_ZOSMR</name>
<dbReference type="AlphaFoldDB" id="A0A0K9NYA0"/>
<evidence type="ECO:0000256" key="1">
    <source>
        <dbReference type="PROSITE-ProRule" id="PRU00047"/>
    </source>
</evidence>
<keyword evidence="5" id="KW-1185">Reference proteome</keyword>
<evidence type="ECO:0000313" key="5">
    <source>
        <dbReference type="Proteomes" id="UP000036987"/>
    </source>
</evidence>
<dbReference type="PANTHER" id="PTHR46978:SF1">
    <property type="entry name" value="ZINC KNUCKLE (CCHC-TYPE) FAMILY PROTEIN"/>
    <property type="match status" value="1"/>
</dbReference>
<feature type="domain" description="CCHC-type" evidence="3">
    <location>
        <begin position="354"/>
        <end position="369"/>
    </location>
</feature>
<feature type="domain" description="CCHC-type" evidence="3">
    <location>
        <begin position="204"/>
        <end position="219"/>
    </location>
</feature>
<dbReference type="Proteomes" id="UP000036987">
    <property type="component" value="Unassembled WGS sequence"/>
</dbReference>
<evidence type="ECO:0000256" key="2">
    <source>
        <dbReference type="SAM" id="MobiDB-lite"/>
    </source>
</evidence>
<dbReference type="GO" id="GO:0008270">
    <property type="term" value="F:zinc ion binding"/>
    <property type="evidence" value="ECO:0007669"/>
    <property type="project" value="UniProtKB-KW"/>
</dbReference>
<sequence length="506" mass="57614">MMNGLQKPAVHHLHEVVVLSSTDEEEANRDLTLDILERARRCREKRQVTKKNKRKKSKKKAEYDGVVVDLITTSSDESEVSRKSKRRKKRIKKLEKSAKNHQIVVLDAVDGDKGVVRHGLKEEAEAKPLVDEPQSQPPPNEVFRKLLRIPRYFDSEGSNIKFCSNCNEDGHVAANCRLERRKKPCFVCGIFGHDARKCPQGYDCYMCKGRGHLVKNCPDKVKNTHQKNSKFCLRCGDLGHDMIRCINGYDSEDLKEIQCYVCKRFGHLCCMDATGTDVGSAVVACYNCGLTGHSGLGCCNNKVHLQTKTVDSSPKSCYKCGEEGHFARGCSKKVKGSSSKVRSQTSIGDSRTMCFRCGSEGHLKRDCPKKQKSDKILDEPKTPFTNPRILRNGDHFESRSAPPNKRYNDGGSFGHDDRVNFQYHDIKNHDEWRRLSSSHRNSQYGRGYISSPPSLYSDVNRQMAVNYRVNPHYQPDFGRNYHNYHPDAGYRAVPRFNNNPANRHWN</sequence>
<dbReference type="InterPro" id="IPR036875">
    <property type="entry name" value="Znf_CCHC_sf"/>
</dbReference>
<dbReference type="GO" id="GO:0003676">
    <property type="term" value="F:nucleic acid binding"/>
    <property type="evidence" value="ECO:0007669"/>
    <property type="project" value="InterPro"/>
</dbReference>
<feature type="region of interest" description="Disordered" evidence="2">
    <location>
        <begin position="368"/>
        <end position="413"/>
    </location>
</feature>
<keyword evidence="1" id="KW-0863">Zinc-finger</keyword>
<feature type="domain" description="CCHC-type" evidence="3">
    <location>
        <begin position="163"/>
        <end position="177"/>
    </location>
</feature>
<organism evidence="4 5">
    <name type="scientific">Zostera marina</name>
    <name type="common">Eelgrass</name>
    <dbReference type="NCBI Taxonomy" id="29655"/>
    <lineage>
        <taxon>Eukaryota</taxon>
        <taxon>Viridiplantae</taxon>
        <taxon>Streptophyta</taxon>
        <taxon>Embryophyta</taxon>
        <taxon>Tracheophyta</taxon>
        <taxon>Spermatophyta</taxon>
        <taxon>Magnoliopsida</taxon>
        <taxon>Liliopsida</taxon>
        <taxon>Zosteraceae</taxon>
        <taxon>Zostera</taxon>
    </lineage>
</organism>
<dbReference type="STRING" id="29655.A0A0K9NYA0"/>
<comment type="caution">
    <text evidence="4">The sequence shown here is derived from an EMBL/GenBank/DDBJ whole genome shotgun (WGS) entry which is preliminary data.</text>
</comment>
<dbReference type="SMART" id="SM00343">
    <property type="entry name" value="ZnF_C2HC"/>
    <property type="match status" value="7"/>
</dbReference>
<dbReference type="EMBL" id="LFYR01001452">
    <property type="protein sequence ID" value="KMZ61653.1"/>
    <property type="molecule type" value="Genomic_DNA"/>
</dbReference>
<proteinExistence type="predicted"/>
<dbReference type="Gene3D" id="4.10.60.10">
    <property type="entry name" value="Zinc finger, CCHC-type"/>
    <property type="match status" value="4"/>
</dbReference>
<dbReference type="Pfam" id="PF00098">
    <property type="entry name" value="zf-CCHC"/>
    <property type="match status" value="3"/>
</dbReference>
<gene>
    <name evidence="4" type="ORF">ZOSMA_50G00720</name>
</gene>
<dbReference type="PROSITE" id="PS50158">
    <property type="entry name" value="ZF_CCHC"/>
    <property type="match status" value="5"/>
</dbReference>
<keyword evidence="1" id="KW-0479">Metal-binding</keyword>
<dbReference type="OMA" id="IRCINGY"/>
<dbReference type="InterPro" id="IPR001878">
    <property type="entry name" value="Znf_CCHC"/>
</dbReference>
<evidence type="ECO:0000259" key="3">
    <source>
        <dbReference type="PROSITE" id="PS50158"/>
    </source>
</evidence>
<feature type="compositionally biased region" description="Basic and acidic residues" evidence="2">
    <location>
        <begin position="368"/>
        <end position="381"/>
    </location>
</feature>
<evidence type="ECO:0000313" key="4">
    <source>
        <dbReference type="EMBL" id="KMZ61653.1"/>
    </source>
</evidence>